<dbReference type="GO" id="GO:0035597">
    <property type="term" value="F:tRNA-2-methylthio-N(6)-dimethylallyladenosine(37) synthase activity"/>
    <property type="evidence" value="ECO:0007669"/>
    <property type="project" value="UniProtKB-EC"/>
</dbReference>
<keyword evidence="2" id="KW-0808">Transferase</keyword>
<reference evidence="2" key="1">
    <citation type="submission" date="2019-08" db="EMBL/GenBank/DDBJ databases">
        <authorList>
            <person name="Kucharzyk K."/>
            <person name="Murdoch R.W."/>
            <person name="Higgins S."/>
            <person name="Loffler F."/>
        </authorList>
    </citation>
    <scope>NUCLEOTIDE SEQUENCE</scope>
</reference>
<evidence type="ECO:0000313" key="2">
    <source>
        <dbReference type="EMBL" id="MPN19765.1"/>
    </source>
</evidence>
<sequence>MDLQAEISLQLNQGYEGQTVEILVESVSKQDSGMLTGRTGGNKLVHFAADPQWIGKLVRVRIEKASSWHLTGVLE</sequence>
<dbReference type="EC" id="2.8.4.3" evidence="2"/>
<gene>
    <name evidence="2" type="primary">miaB_55</name>
    <name evidence="2" type="ORF">SDC9_167137</name>
</gene>
<dbReference type="PROSITE" id="PS50926">
    <property type="entry name" value="TRAM"/>
    <property type="match status" value="1"/>
</dbReference>
<feature type="domain" description="TRAM" evidence="1">
    <location>
        <begin position="13"/>
        <end position="75"/>
    </location>
</feature>
<proteinExistence type="predicted"/>
<protein>
    <submittedName>
        <fullName evidence="2">tRNA-2-methylthio-N(6)-dimethylallyladenosine synthase</fullName>
        <ecNumber evidence="2">2.8.4.3</ecNumber>
    </submittedName>
</protein>
<accession>A0A645FZE8</accession>
<dbReference type="EMBL" id="VSSQ01067372">
    <property type="protein sequence ID" value="MPN19765.1"/>
    <property type="molecule type" value="Genomic_DNA"/>
</dbReference>
<dbReference type="Pfam" id="PF01938">
    <property type="entry name" value="TRAM"/>
    <property type="match status" value="1"/>
</dbReference>
<organism evidence="2">
    <name type="scientific">bioreactor metagenome</name>
    <dbReference type="NCBI Taxonomy" id="1076179"/>
    <lineage>
        <taxon>unclassified sequences</taxon>
        <taxon>metagenomes</taxon>
        <taxon>ecological metagenomes</taxon>
    </lineage>
</organism>
<dbReference type="InterPro" id="IPR002792">
    <property type="entry name" value="TRAM_dom"/>
</dbReference>
<dbReference type="AlphaFoldDB" id="A0A645FZE8"/>
<evidence type="ECO:0000259" key="1">
    <source>
        <dbReference type="PROSITE" id="PS50926"/>
    </source>
</evidence>
<comment type="caution">
    <text evidence="2">The sequence shown here is derived from an EMBL/GenBank/DDBJ whole genome shotgun (WGS) entry which is preliminary data.</text>
</comment>
<name>A0A645FZE8_9ZZZZ</name>